<protein>
    <recommendedName>
        <fullName evidence="5">Antitoxin</fullName>
    </recommendedName>
</protein>
<dbReference type="Proteomes" id="UP001242513">
    <property type="component" value="Chromosome"/>
</dbReference>
<proteinExistence type="predicted"/>
<name>A0AAX3UE10_9LACO</name>
<dbReference type="EMBL" id="FMXC01000053">
    <property type="protein sequence ID" value="SDA70942.1"/>
    <property type="molecule type" value="Genomic_DNA"/>
</dbReference>
<reference evidence="2" key="3">
    <citation type="submission" date="2023-04" db="EMBL/GenBank/DDBJ databases">
        <authorList>
            <person name="Wang Y."/>
        </authorList>
    </citation>
    <scope>NUCLEOTIDE SEQUENCE</scope>
    <source>
        <strain evidence="2">ZW18</strain>
    </source>
</reference>
<evidence type="ECO:0008006" key="5">
    <source>
        <dbReference type="Google" id="ProtNLM"/>
    </source>
</evidence>
<dbReference type="Proteomes" id="UP000181860">
    <property type="component" value="Unassembled WGS sequence"/>
</dbReference>
<evidence type="ECO:0000313" key="3">
    <source>
        <dbReference type="Proteomes" id="UP000181860"/>
    </source>
</evidence>
<evidence type="ECO:0000313" key="4">
    <source>
        <dbReference type="Proteomes" id="UP001242513"/>
    </source>
</evidence>
<keyword evidence="3" id="KW-1185">Reference proteome</keyword>
<sequence>MNSFRGKKRKEYVIRMTDDVSKLIATNYHISFKQAKQDFIKSQVFNYLAFANEDFMEEGPLDFYDLYVNLKKTGRMVSSADLYLEKHPELYSIL</sequence>
<reference evidence="2" key="2">
    <citation type="journal article" date="2022" name="Food Funct.">
        <title>Lactobacillus kefiranofaciens ZW18 from Kefir enhances the anti-tumor effect of anti-programmed cell death 1 (PD-1) immunotherapy by modulating the gut microbiota.</title>
        <authorList>
            <person name="Zhao J."/>
            <person name="Wang Y."/>
            <person name="Wang J."/>
            <person name="Lv M."/>
            <person name="Zhou C."/>
            <person name="Jia L."/>
            <person name="Geng W."/>
        </authorList>
    </citation>
    <scope>NUCLEOTIDE SEQUENCE</scope>
    <source>
        <strain evidence="2">ZW18</strain>
    </source>
</reference>
<gene>
    <name evidence="2" type="ORF">QEJ78_11445</name>
    <name evidence="1" type="ORF">SAMN02983011_02328</name>
</gene>
<dbReference type="AlphaFoldDB" id="A0AAX3UE10"/>
<evidence type="ECO:0000313" key="2">
    <source>
        <dbReference type="EMBL" id="WGO85897.1"/>
    </source>
</evidence>
<organism evidence="2 4">
    <name type="scientific">Lactobacillus kefiranofaciens</name>
    <dbReference type="NCBI Taxonomy" id="267818"/>
    <lineage>
        <taxon>Bacteria</taxon>
        <taxon>Bacillati</taxon>
        <taxon>Bacillota</taxon>
        <taxon>Bacilli</taxon>
        <taxon>Lactobacillales</taxon>
        <taxon>Lactobacillaceae</taxon>
        <taxon>Lactobacillus</taxon>
    </lineage>
</organism>
<reference evidence="1 3" key="1">
    <citation type="submission" date="2016-10" db="EMBL/GenBank/DDBJ databases">
        <authorList>
            <person name="Varghese N."/>
            <person name="Submissions S."/>
        </authorList>
    </citation>
    <scope>NUCLEOTIDE SEQUENCE [LARGE SCALE GENOMIC DNA]</scope>
    <source>
        <strain evidence="1 3">ATCC 43761</strain>
    </source>
</reference>
<dbReference type="RefSeq" id="WP_013851247.1">
    <property type="nucleotide sequence ID" value="NZ_CP123735.1"/>
</dbReference>
<dbReference type="EMBL" id="CP123735">
    <property type="protein sequence ID" value="WGO85897.1"/>
    <property type="molecule type" value="Genomic_DNA"/>
</dbReference>
<evidence type="ECO:0000313" key="1">
    <source>
        <dbReference type="EMBL" id="SDA70942.1"/>
    </source>
</evidence>
<accession>A0AAX3UE10</accession>